<keyword evidence="3" id="KW-0067">ATP-binding</keyword>
<feature type="chain" id="PRO_5046848438" evidence="1">
    <location>
        <begin position="27"/>
        <end position="294"/>
    </location>
</feature>
<dbReference type="PANTHER" id="PTHR14859">
    <property type="entry name" value="CALCOFLUOR WHITE HYPERSENSITIVE PROTEIN PRECURSOR"/>
    <property type="match status" value="1"/>
</dbReference>
<keyword evidence="3" id="KW-0540">Nuclease</keyword>
<dbReference type="GO" id="GO:0004519">
    <property type="term" value="F:endonuclease activity"/>
    <property type="evidence" value="ECO:0007669"/>
    <property type="project" value="UniProtKB-KW"/>
</dbReference>
<dbReference type="PANTHER" id="PTHR14859:SF15">
    <property type="entry name" value="ENDONUCLEASE_EXONUCLEASE_PHOSPHATASE DOMAIN-CONTAINING PROTEIN"/>
    <property type="match status" value="1"/>
</dbReference>
<keyword evidence="3" id="KW-0255">Endonuclease</keyword>
<feature type="signal peptide" evidence="1">
    <location>
        <begin position="1"/>
        <end position="26"/>
    </location>
</feature>
<keyword evidence="4" id="KW-1185">Reference proteome</keyword>
<evidence type="ECO:0000256" key="1">
    <source>
        <dbReference type="SAM" id="SignalP"/>
    </source>
</evidence>
<dbReference type="RefSeq" id="WP_345666579.1">
    <property type="nucleotide sequence ID" value="NZ_BAABKC010000002.1"/>
</dbReference>
<evidence type="ECO:0000313" key="4">
    <source>
        <dbReference type="Proteomes" id="UP001500124"/>
    </source>
</evidence>
<keyword evidence="1" id="KW-0732">Signal</keyword>
<dbReference type="InterPro" id="IPR036691">
    <property type="entry name" value="Endo/exonu/phosph_ase_sf"/>
</dbReference>
<comment type="caution">
    <text evidence="3">The sequence shown here is derived from an EMBL/GenBank/DDBJ whole genome shotgun (WGS) entry which is preliminary data.</text>
</comment>
<protein>
    <submittedName>
        <fullName evidence="3">Endonuclease/exonuclease/phosphatase family protein</fullName>
    </submittedName>
</protein>
<keyword evidence="3" id="KW-0378">Hydrolase</keyword>
<evidence type="ECO:0000259" key="2">
    <source>
        <dbReference type="Pfam" id="PF03372"/>
    </source>
</evidence>
<gene>
    <name evidence="3" type="ORF">GCM10023336_01930</name>
</gene>
<proteinExistence type="predicted"/>
<dbReference type="Gene3D" id="3.60.10.10">
    <property type="entry name" value="Endonuclease/exonuclease/phosphatase"/>
    <property type="match status" value="1"/>
</dbReference>
<dbReference type="GO" id="GO:0005524">
    <property type="term" value="F:ATP binding"/>
    <property type="evidence" value="ECO:0007669"/>
    <property type="project" value="UniProtKB-KW"/>
</dbReference>
<keyword evidence="3" id="KW-0547">Nucleotide-binding</keyword>
<dbReference type="SUPFAM" id="SSF56219">
    <property type="entry name" value="DNase I-like"/>
    <property type="match status" value="1"/>
</dbReference>
<sequence length="294" mass="31234">MTRPSRTSARRILAAALCAAALTLGAASPGVAAHRSPAPGHPAPPVPLRVATYNIHAGAGEDDVFDLDRTARAIRDLDADVIGLQEVDVHWGERSGFTDEARELARRLRMHVFFAPVYDLPPAAGHTQRQRFGVAVLSRLPVVGAENHEITRLSTQSPDPVPAPAPGFAEVTVRARGTLVHVYATHLDYRPDPSVRRTQVDDMLNVLAEDHGPKILVGDFNAEPGAPELAKLWGPLSDAAPDAGDTYPVLAPVKRIDVIAVSPEVAVSGARTADTAASDHRPVVADVLLRGHAS</sequence>
<dbReference type="EMBL" id="BAABKC010000002">
    <property type="protein sequence ID" value="GAA5041639.1"/>
    <property type="molecule type" value="Genomic_DNA"/>
</dbReference>
<dbReference type="Pfam" id="PF03372">
    <property type="entry name" value="Exo_endo_phos"/>
    <property type="match status" value="1"/>
</dbReference>
<reference evidence="4" key="1">
    <citation type="journal article" date="2019" name="Int. J. Syst. Evol. Microbiol.">
        <title>The Global Catalogue of Microorganisms (GCM) 10K type strain sequencing project: providing services to taxonomists for standard genome sequencing and annotation.</title>
        <authorList>
            <consortium name="The Broad Institute Genomics Platform"/>
            <consortium name="The Broad Institute Genome Sequencing Center for Infectious Disease"/>
            <person name="Wu L."/>
            <person name="Ma J."/>
        </authorList>
    </citation>
    <scope>NUCLEOTIDE SEQUENCE [LARGE SCALE GENOMIC DNA]</scope>
    <source>
        <strain evidence="4">JCM 18410</strain>
    </source>
</reference>
<accession>A0ABP9JTD0</accession>
<dbReference type="InterPro" id="IPR005135">
    <property type="entry name" value="Endo/exonuclease/phosphatase"/>
</dbReference>
<dbReference type="Proteomes" id="UP001500124">
    <property type="component" value="Unassembled WGS sequence"/>
</dbReference>
<name>A0ABP9JTD0_9ACTN</name>
<organism evidence="3 4">
    <name type="scientific">Streptomyces similanensis</name>
    <dbReference type="NCBI Taxonomy" id="1274988"/>
    <lineage>
        <taxon>Bacteria</taxon>
        <taxon>Bacillati</taxon>
        <taxon>Actinomycetota</taxon>
        <taxon>Actinomycetes</taxon>
        <taxon>Kitasatosporales</taxon>
        <taxon>Streptomycetaceae</taxon>
        <taxon>Streptomyces</taxon>
    </lineage>
</organism>
<feature type="domain" description="Endonuclease/exonuclease/phosphatase" evidence="2">
    <location>
        <begin position="51"/>
        <end position="280"/>
    </location>
</feature>
<evidence type="ECO:0000313" key="3">
    <source>
        <dbReference type="EMBL" id="GAA5041639.1"/>
    </source>
</evidence>
<dbReference type="InterPro" id="IPR051916">
    <property type="entry name" value="GPI-anchor_lipid_remodeler"/>
</dbReference>